<protein>
    <submittedName>
        <fullName evidence="6">Bacterial regulatory helix-turn-helix, AraC family protein</fullName>
    </submittedName>
</protein>
<name>A0A0S2FE70_LYSAN</name>
<keyword evidence="3" id="KW-0804">Transcription</keyword>
<organism evidence="6 7">
    <name type="scientific">Lysobacter antibioticus</name>
    <dbReference type="NCBI Taxonomy" id="84531"/>
    <lineage>
        <taxon>Bacteria</taxon>
        <taxon>Pseudomonadati</taxon>
        <taxon>Pseudomonadota</taxon>
        <taxon>Gammaproteobacteria</taxon>
        <taxon>Lysobacterales</taxon>
        <taxon>Lysobacteraceae</taxon>
        <taxon>Lysobacter</taxon>
    </lineage>
</organism>
<dbReference type="STRING" id="84531.LA76x_3658"/>
<keyword evidence="4" id="KW-0175">Coiled coil</keyword>
<evidence type="ECO:0000256" key="1">
    <source>
        <dbReference type="ARBA" id="ARBA00023015"/>
    </source>
</evidence>
<dbReference type="AlphaFoldDB" id="A0A0S2FE70"/>
<dbReference type="SUPFAM" id="SSF46689">
    <property type="entry name" value="Homeodomain-like"/>
    <property type="match status" value="1"/>
</dbReference>
<dbReference type="InterPro" id="IPR018060">
    <property type="entry name" value="HTH_AraC"/>
</dbReference>
<dbReference type="InterPro" id="IPR050204">
    <property type="entry name" value="AraC_XylS_family_regulators"/>
</dbReference>
<dbReference type="PANTHER" id="PTHR46796">
    <property type="entry name" value="HTH-TYPE TRANSCRIPTIONAL ACTIVATOR RHAS-RELATED"/>
    <property type="match status" value="1"/>
</dbReference>
<evidence type="ECO:0000256" key="4">
    <source>
        <dbReference type="SAM" id="Coils"/>
    </source>
</evidence>
<dbReference type="InterPro" id="IPR009057">
    <property type="entry name" value="Homeodomain-like_sf"/>
</dbReference>
<evidence type="ECO:0000313" key="6">
    <source>
        <dbReference type="EMBL" id="ALN81780.1"/>
    </source>
</evidence>
<dbReference type="PANTHER" id="PTHR46796:SF15">
    <property type="entry name" value="BLL1074 PROTEIN"/>
    <property type="match status" value="1"/>
</dbReference>
<keyword evidence="7" id="KW-1185">Reference proteome</keyword>
<reference evidence="6 7" key="1">
    <citation type="journal article" date="2015" name="BMC Genomics">
        <title>Comparative genomics and metabolic profiling of the genus Lysobacter.</title>
        <authorList>
            <person name="de Bruijn I."/>
            <person name="Cheng X."/>
            <person name="de Jager V."/>
            <person name="Exposito R.G."/>
            <person name="Watrous J."/>
            <person name="Patel N."/>
            <person name="Postma J."/>
            <person name="Dorrestein P.C."/>
            <person name="Kobayashi D."/>
            <person name="Raaijmakers J.M."/>
        </authorList>
    </citation>
    <scope>NUCLEOTIDE SEQUENCE [LARGE SCALE GENOMIC DNA]</scope>
    <source>
        <strain evidence="6 7">76</strain>
    </source>
</reference>
<dbReference type="GO" id="GO:0043565">
    <property type="term" value="F:sequence-specific DNA binding"/>
    <property type="evidence" value="ECO:0007669"/>
    <property type="project" value="InterPro"/>
</dbReference>
<accession>A0A0S2FE70</accession>
<evidence type="ECO:0000256" key="2">
    <source>
        <dbReference type="ARBA" id="ARBA00023125"/>
    </source>
</evidence>
<keyword evidence="2" id="KW-0238">DNA-binding</keyword>
<evidence type="ECO:0000313" key="7">
    <source>
        <dbReference type="Proteomes" id="UP000060787"/>
    </source>
</evidence>
<dbReference type="PROSITE" id="PS01124">
    <property type="entry name" value="HTH_ARAC_FAMILY_2"/>
    <property type="match status" value="1"/>
</dbReference>
<feature type="coiled-coil region" evidence="4">
    <location>
        <begin position="108"/>
        <end position="135"/>
    </location>
</feature>
<dbReference type="KEGG" id="lab:LA76x_3658"/>
<keyword evidence="1" id="KW-0805">Transcription regulation</keyword>
<dbReference type="SMART" id="SM00342">
    <property type="entry name" value="HTH_ARAC"/>
    <property type="match status" value="1"/>
</dbReference>
<evidence type="ECO:0000256" key="3">
    <source>
        <dbReference type="ARBA" id="ARBA00023163"/>
    </source>
</evidence>
<gene>
    <name evidence="6" type="ORF">LA76x_3658</name>
</gene>
<dbReference type="GO" id="GO:0003700">
    <property type="term" value="F:DNA-binding transcription factor activity"/>
    <property type="evidence" value="ECO:0007669"/>
    <property type="project" value="InterPro"/>
</dbReference>
<dbReference type="Pfam" id="PF12833">
    <property type="entry name" value="HTH_18"/>
    <property type="match status" value="1"/>
</dbReference>
<feature type="domain" description="HTH araC/xylS-type" evidence="5">
    <location>
        <begin position="163"/>
        <end position="259"/>
    </location>
</feature>
<evidence type="ECO:0000259" key="5">
    <source>
        <dbReference type="PROSITE" id="PS01124"/>
    </source>
</evidence>
<dbReference type="EMBL" id="CP011129">
    <property type="protein sequence ID" value="ALN81780.1"/>
    <property type="molecule type" value="Genomic_DNA"/>
</dbReference>
<dbReference type="eggNOG" id="COG2207">
    <property type="taxonomic scope" value="Bacteria"/>
</dbReference>
<sequence length="263" mass="29360">MARNPHRHMQWFQQAPCAALRPFVRRFMVVEFAADRADTHLPDTGTVAAFTFRGRCRIDGGRWVPQAAFTGLRDTVRAHDHHAGHSVLLAAFTPVGAAAFLRPSQEALSGITTDLSELLDRADELERLHEQLSRASDHPQRVAQLQHFLLARLRENAPDPLMAAAVSWLERRPAGHRIDALTRYIGLSQSALERRFRRVVGVTPKKFASMLRLQHAVRLQATGLDLTEVALAAGYYDQAHFNHDFRRATGSAPAAFFAAHEPA</sequence>
<dbReference type="RefSeq" id="WP_057918725.1">
    <property type="nucleotide sequence ID" value="NZ_CP011129.1"/>
</dbReference>
<dbReference type="Proteomes" id="UP000060787">
    <property type="component" value="Chromosome"/>
</dbReference>
<dbReference type="PATRIC" id="fig|84531.8.peg.3676"/>
<dbReference type="Gene3D" id="1.10.10.60">
    <property type="entry name" value="Homeodomain-like"/>
    <property type="match status" value="1"/>
</dbReference>
<proteinExistence type="predicted"/>